<accession>H8X7F6</accession>
<gene>
    <name evidence="6" type="ORF">CORT_0E01520</name>
</gene>
<dbReference type="GO" id="GO:0035925">
    <property type="term" value="F:mRNA 3'-UTR AU-rich region binding"/>
    <property type="evidence" value="ECO:0007669"/>
    <property type="project" value="TreeGrafter"/>
</dbReference>
<dbReference type="SMART" id="SM00829">
    <property type="entry name" value="PKS_ER"/>
    <property type="match status" value="1"/>
</dbReference>
<dbReference type="InterPro" id="IPR020843">
    <property type="entry name" value="ER"/>
</dbReference>
<dbReference type="GO" id="GO:0003960">
    <property type="term" value="F:quinone reductase (NADPH) activity"/>
    <property type="evidence" value="ECO:0007669"/>
    <property type="project" value="InterPro"/>
</dbReference>
<protein>
    <recommendedName>
        <fullName evidence="4">Probable quinone oxidoreductase</fullName>
    </recommendedName>
    <alternativeName>
        <fullName evidence="3">NADPH:quinone reductase</fullName>
    </alternativeName>
</protein>
<evidence type="ECO:0000259" key="5">
    <source>
        <dbReference type="SMART" id="SM00829"/>
    </source>
</evidence>
<organism evidence="6 7">
    <name type="scientific">Candida orthopsilosis (strain 90-125)</name>
    <name type="common">Yeast</name>
    <dbReference type="NCBI Taxonomy" id="1136231"/>
    <lineage>
        <taxon>Eukaryota</taxon>
        <taxon>Fungi</taxon>
        <taxon>Dikarya</taxon>
        <taxon>Ascomycota</taxon>
        <taxon>Saccharomycotina</taxon>
        <taxon>Pichiomycetes</taxon>
        <taxon>Debaryomycetaceae</taxon>
        <taxon>Candida/Lodderomyces clade</taxon>
        <taxon>Candida</taxon>
    </lineage>
</organism>
<dbReference type="PANTHER" id="PTHR48106">
    <property type="entry name" value="QUINONE OXIDOREDUCTASE PIG3-RELATED"/>
    <property type="match status" value="1"/>
</dbReference>
<evidence type="ECO:0000256" key="4">
    <source>
        <dbReference type="ARBA" id="ARBA00070796"/>
    </source>
</evidence>
<dbReference type="eggNOG" id="KOG1197">
    <property type="taxonomic scope" value="Eukaryota"/>
</dbReference>
<evidence type="ECO:0000256" key="1">
    <source>
        <dbReference type="ARBA" id="ARBA00022857"/>
    </source>
</evidence>
<dbReference type="OrthoDB" id="48317at2759"/>
<dbReference type="PANTHER" id="PTHR48106:SF13">
    <property type="entry name" value="QUINONE OXIDOREDUCTASE-RELATED"/>
    <property type="match status" value="1"/>
</dbReference>
<dbReference type="EMBL" id="HE681723">
    <property type="protein sequence ID" value="CCG23740.1"/>
    <property type="molecule type" value="Genomic_DNA"/>
</dbReference>
<dbReference type="InterPro" id="IPR011032">
    <property type="entry name" value="GroES-like_sf"/>
</dbReference>
<dbReference type="CDD" id="cd05286">
    <property type="entry name" value="QOR2"/>
    <property type="match status" value="1"/>
</dbReference>
<dbReference type="InterPro" id="IPR013149">
    <property type="entry name" value="ADH-like_C"/>
</dbReference>
<evidence type="ECO:0000256" key="3">
    <source>
        <dbReference type="ARBA" id="ARBA00043088"/>
    </source>
</evidence>
<dbReference type="SUPFAM" id="SSF51735">
    <property type="entry name" value="NAD(P)-binding Rossmann-fold domains"/>
    <property type="match status" value="1"/>
</dbReference>
<evidence type="ECO:0000313" key="7">
    <source>
        <dbReference type="Proteomes" id="UP000005018"/>
    </source>
</evidence>
<dbReference type="InterPro" id="IPR036291">
    <property type="entry name" value="NAD(P)-bd_dom_sf"/>
</dbReference>
<evidence type="ECO:0000256" key="2">
    <source>
        <dbReference type="ARBA" id="ARBA00023002"/>
    </source>
</evidence>
<dbReference type="Pfam" id="PF00107">
    <property type="entry name" value="ADH_zinc_N"/>
    <property type="match status" value="1"/>
</dbReference>
<dbReference type="SUPFAM" id="SSF50129">
    <property type="entry name" value="GroES-like"/>
    <property type="match status" value="1"/>
</dbReference>
<dbReference type="InterPro" id="IPR013154">
    <property type="entry name" value="ADH-like_N"/>
</dbReference>
<evidence type="ECO:0000313" key="6">
    <source>
        <dbReference type="EMBL" id="CCG23740.1"/>
    </source>
</evidence>
<dbReference type="GeneID" id="14541302"/>
<dbReference type="Gene3D" id="3.90.180.10">
    <property type="entry name" value="Medium-chain alcohol dehydrogenases, catalytic domain"/>
    <property type="match status" value="1"/>
</dbReference>
<proteinExistence type="predicted"/>
<dbReference type="RefSeq" id="XP_003869873.1">
    <property type="nucleotide sequence ID" value="XM_003869824.1"/>
</dbReference>
<sequence length="381" mass="42125">MISSQAIKLIFSNFNKSHNEVNFYSQLSKFIKPQQRAFTQLSSLSAKLIPNKQQVVLFNKIGSFDEIKVDNNYPTPQIESDYDIIVKNHYAGVNYIEAYFRTGEYPSNPPMIFGREASGEVVEVGSQVDNLKPGDKIAYLSPSTFAQYTKITNDNLKLLKLPPSATDQELQIFGSILLQGLTALTFVKEPYKVEKGDDVLVWAAAGGVGNLLVQLINQVGGNAIAVASNDTKLKLAAESGAKYLINSTTDNIEEKVRQFTNGKGVEAVYDSIGKDTFDISLNSLATAGTFVSFGNASGPVTPFSLSKLSTKNIKVSRPSSMVYLNNPQKWNYYSGLLLDLLNTDKLKFNISKVYELQNYRQAAEDLESRRSHGKLTLKIPQ</sequence>
<dbReference type="HOGENOM" id="CLU_026673_3_1_1"/>
<feature type="domain" description="Enoyl reductase (ER)" evidence="5">
    <location>
        <begin position="62"/>
        <end position="377"/>
    </location>
</feature>
<reference evidence="6 7" key="1">
    <citation type="journal article" date="2012" name="PLoS ONE">
        <title>Sequence and analysis of the genome of the pathogenic yeast Candida orthopsilosis.</title>
        <authorList>
            <person name="Riccombeni A."/>
            <person name="Vidanes G."/>
            <person name="Proux-Wera E."/>
            <person name="Wolfe K.H."/>
            <person name="Butler G."/>
        </authorList>
    </citation>
    <scope>NUCLEOTIDE SEQUENCE [LARGE SCALE GENOMIC DNA]</scope>
    <source>
        <strain evidence="6 7">Co 90-125</strain>
    </source>
</reference>
<dbReference type="AlphaFoldDB" id="H8X7F6"/>
<dbReference type="Proteomes" id="UP000005018">
    <property type="component" value="Chromosome 5"/>
</dbReference>
<dbReference type="KEGG" id="cot:CORT_0E01520"/>
<keyword evidence="2" id="KW-0560">Oxidoreductase</keyword>
<keyword evidence="6" id="KW-0762">Sugar transport</keyword>
<dbReference type="GO" id="GO:0070402">
    <property type="term" value="F:NADPH binding"/>
    <property type="evidence" value="ECO:0007669"/>
    <property type="project" value="TreeGrafter"/>
</dbReference>
<keyword evidence="1" id="KW-0521">NADP</keyword>
<dbReference type="InterPro" id="IPR047618">
    <property type="entry name" value="QOR-like"/>
</dbReference>
<dbReference type="FunFam" id="3.40.50.720:FF:000053">
    <property type="entry name" value="Quinone oxidoreductase 1"/>
    <property type="match status" value="1"/>
</dbReference>
<dbReference type="GO" id="GO:0005829">
    <property type="term" value="C:cytosol"/>
    <property type="evidence" value="ECO:0007669"/>
    <property type="project" value="TreeGrafter"/>
</dbReference>
<dbReference type="Gene3D" id="3.40.50.720">
    <property type="entry name" value="NAD(P)-binding Rossmann-like Domain"/>
    <property type="match status" value="1"/>
</dbReference>
<keyword evidence="6" id="KW-0813">Transport</keyword>
<keyword evidence="7" id="KW-1185">Reference proteome</keyword>
<name>H8X7F6_CANO9</name>
<dbReference type="Pfam" id="PF08240">
    <property type="entry name" value="ADH_N"/>
    <property type="match status" value="1"/>
</dbReference>